<evidence type="ECO:0000313" key="2">
    <source>
        <dbReference type="Proteomes" id="UP000463961"/>
    </source>
</evidence>
<dbReference type="EMBL" id="AP022345">
    <property type="protein sequence ID" value="BBU69848.1"/>
    <property type="molecule type" value="Genomic_DNA"/>
</dbReference>
<keyword evidence="2" id="KW-1185">Reference proteome</keyword>
<dbReference type="RefSeq" id="WP_162049480.1">
    <property type="nucleotide sequence ID" value="NZ_AP019011.1"/>
</dbReference>
<dbReference type="AlphaFoldDB" id="A0A679HXU8"/>
<dbReference type="OrthoDB" id="6194379at2"/>
<name>A0A679HXU8_9RHOO</name>
<evidence type="ECO:0000313" key="1">
    <source>
        <dbReference type="EMBL" id="BBU69848.1"/>
    </source>
</evidence>
<accession>A0A679HXU8</accession>
<proteinExistence type="predicted"/>
<reference evidence="2" key="1">
    <citation type="submission" date="2020-01" db="EMBL/GenBank/DDBJ databases">
        <title>Phosphoaccumulans saitamaens gen. nov., sp. nov., a polyphosphate accumulating bacterium isolated from surface river water.</title>
        <authorList>
            <person name="Watanabe K."/>
            <person name="Suda W."/>
        </authorList>
    </citation>
    <scope>NUCLEOTIDE SEQUENCE [LARGE SCALE GENOMIC DNA]</scope>
    <source>
        <strain evidence="2">ICHIAU1</strain>
    </source>
</reference>
<protein>
    <submittedName>
        <fullName evidence="1">Uncharacterized protein</fullName>
    </submittedName>
</protein>
<gene>
    <name evidence="1" type="ORF">ICHIAU1_21310</name>
</gene>
<organism evidence="1 2">
    <name type="scientific">Fluviibacter phosphoraccumulans</name>
    <dbReference type="NCBI Taxonomy" id="1751046"/>
    <lineage>
        <taxon>Bacteria</taxon>
        <taxon>Pseudomonadati</taxon>
        <taxon>Pseudomonadota</taxon>
        <taxon>Betaproteobacteria</taxon>
        <taxon>Rhodocyclales</taxon>
        <taxon>Fluviibacteraceae</taxon>
        <taxon>Fluviibacter</taxon>
    </lineage>
</organism>
<sequence length="208" mass="24244">MRDFLATLNEQRWDDHRYYHQSRINQTLHFLSAAGFLVAYSMIFSDPAMAAIIGWVWSMGTRQSGHFFFEPQGYDKVNQATNEYKEAIKVGYNLNRKVILISIWLLSPFLLLVSPTLFGLMTPADTIKQTMDQIGMIWLFIAVAGLLFRTMHLFFIRDIKTGLVWMTKILTDPLHDLKMYYKAPFYLMRGQLIDPMDHVVHEKLEVTA</sequence>
<dbReference type="Proteomes" id="UP000463961">
    <property type="component" value="Chromosome"/>
</dbReference>